<evidence type="ECO:0000256" key="1">
    <source>
        <dbReference type="SAM" id="SignalP"/>
    </source>
</evidence>
<dbReference type="ESTHER" id="9burk-a0a088ujy7">
    <property type="family name" value="VirJ"/>
</dbReference>
<protein>
    <submittedName>
        <fullName evidence="3">Virulence factor</fullName>
    </submittedName>
</protein>
<dbReference type="InterPro" id="IPR010333">
    <property type="entry name" value="VirJ"/>
</dbReference>
<dbReference type="Proteomes" id="UP000061512">
    <property type="component" value="Unassembled WGS sequence"/>
</dbReference>
<dbReference type="EMBL" id="LPJX01000009">
    <property type="protein sequence ID" value="KWF71172.1"/>
    <property type="molecule type" value="Genomic_DNA"/>
</dbReference>
<dbReference type="PIRSF" id="PIRSF029063">
    <property type="entry name" value="IV_sec_VirJ"/>
    <property type="match status" value="1"/>
</dbReference>
<gene>
    <name evidence="3" type="ORF">WT57_08515</name>
</gene>
<proteinExistence type="predicted"/>
<comment type="caution">
    <text evidence="3">The sequence shown here is derived from an EMBL/GenBank/DDBJ whole genome shotgun (WGS) entry which is preliminary data.</text>
</comment>
<evidence type="ECO:0000259" key="2">
    <source>
        <dbReference type="Pfam" id="PF06057"/>
    </source>
</evidence>
<dbReference type="InterPro" id="IPR029058">
    <property type="entry name" value="AB_hydrolase_fold"/>
</dbReference>
<dbReference type="Gene3D" id="3.40.50.1820">
    <property type="entry name" value="alpha/beta hydrolase"/>
    <property type="match status" value="2"/>
</dbReference>
<dbReference type="InterPro" id="IPR011225">
    <property type="entry name" value="IV_sec_VirJ"/>
</dbReference>
<accession>A0A132F6A3</accession>
<dbReference type="AlphaFoldDB" id="A0A132F6A3"/>
<evidence type="ECO:0000313" key="3">
    <source>
        <dbReference type="EMBL" id="KWF71172.1"/>
    </source>
</evidence>
<feature type="domain" description="Bacterial virulence" evidence="2">
    <location>
        <begin position="232"/>
        <end position="418"/>
    </location>
</feature>
<evidence type="ECO:0000313" key="4">
    <source>
        <dbReference type="Proteomes" id="UP000061512"/>
    </source>
</evidence>
<feature type="domain" description="Bacterial virulence" evidence="2">
    <location>
        <begin position="56"/>
        <end position="107"/>
    </location>
</feature>
<feature type="chain" id="PRO_5007291396" evidence="1">
    <location>
        <begin position="26"/>
        <end position="426"/>
    </location>
</feature>
<reference evidence="3 4" key="1">
    <citation type="submission" date="2015-11" db="EMBL/GenBank/DDBJ databases">
        <title>Expanding the genomic diversity of Burkholderia species for the development of highly accurate diagnostics.</title>
        <authorList>
            <person name="Sahl J."/>
            <person name="Keim P."/>
            <person name="Wagner D."/>
        </authorList>
    </citation>
    <scope>NUCLEOTIDE SEQUENCE [LARGE SCALE GENOMIC DNA]</scope>
    <source>
        <strain evidence="3 4">MSMB574WGS</strain>
    </source>
</reference>
<dbReference type="Pfam" id="PF06057">
    <property type="entry name" value="VirJ"/>
    <property type="match status" value="2"/>
</dbReference>
<name>A0A132F6A3_9BURK</name>
<keyword evidence="1" id="KW-0732">Signal</keyword>
<dbReference type="SUPFAM" id="SSF53474">
    <property type="entry name" value="alpha/beta-Hydrolases"/>
    <property type="match status" value="2"/>
</dbReference>
<feature type="signal peptide" evidence="1">
    <location>
        <begin position="1"/>
        <end position="25"/>
    </location>
</feature>
<sequence length="426" mass="44852">MMSRKGIARAAAACAGLMLAGAAHAAQPAAVKAETVSGGRYGPVTVTKPGGPLRGFVVLFSREAGWSAADQQAADALAKAGAMTVGVDSERYARNLAAKQETCHHLDGDAEAVSHQLERLAQSSHYYAPIVAGVGQGGAIAKQILAMAPENTIAGVVSVDPAPKLDPRFKPCPPDPTIVRRAMPGFVDTAAAGDSAKLVSLVTAHLHDVGSSDELDVSDLPLVELPAKGGSDRLAIVISGDGGWRDLDKTIGEALQRDGVSVVGIDSLRYFWSEKPPAQASRDLARVMRTYMARWHANRVALVGYSFGADVMPFAYNRLPADLRDRVSVMSLLGFAPAADFQIRVTGWLGMPASDKALKVAPELAKVPPGIVQCFYGAEEKDTMCPALANSGIDVIRTEGDHHFGHDYIALEKKILGAFGKPVAAR</sequence>
<dbReference type="RefSeq" id="WP_060296286.1">
    <property type="nucleotide sequence ID" value="NZ_LPJX01000009.1"/>
</dbReference>
<organism evidence="3 4">
    <name type="scientific">Burkholderia pseudomultivorans</name>
    <dbReference type="NCBI Taxonomy" id="1207504"/>
    <lineage>
        <taxon>Bacteria</taxon>
        <taxon>Pseudomonadati</taxon>
        <taxon>Pseudomonadota</taxon>
        <taxon>Betaproteobacteria</taxon>
        <taxon>Burkholderiales</taxon>
        <taxon>Burkholderiaceae</taxon>
        <taxon>Burkholderia</taxon>
        <taxon>Burkholderia cepacia complex</taxon>
    </lineage>
</organism>